<dbReference type="InterPro" id="IPR027417">
    <property type="entry name" value="P-loop_NTPase"/>
</dbReference>
<protein>
    <submittedName>
        <fullName evidence="2">NadR type nicotinamide-nucleotide adenylyltransferase</fullName>
    </submittedName>
</protein>
<dbReference type="InterPro" id="IPR014729">
    <property type="entry name" value="Rossmann-like_a/b/a_fold"/>
</dbReference>
<dbReference type="SUPFAM" id="SSF52374">
    <property type="entry name" value="Nucleotidylyl transferase"/>
    <property type="match status" value="1"/>
</dbReference>
<name>A0A660L9G8_9ACTN</name>
<dbReference type="InterPro" id="IPR052735">
    <property type="entry name" value="NAD_biosynth-regulator"/>
</dbReference>
<dbReference type="Proteomes" id="UP000278962">
    <property type="component" value="Unassembled WGS sequence"/>
</dbReference>
<dbReference type="Gene3D" id="3.40.50.620">
    <property type="entry name" value="HUPs"/>
    <property type="match status" value="1"/>
</dbReference>
<dbReference type="EMBL" id="RBIL01000001">
    <property type="protein sequence ID" value="RKQ91682.1"/>
    <property type="molecule type" value="Genomic_DNA"/>
</dbReference>
<dbReference type="RefSeq" id="WP_121249452.1">
    <property type="nucleotide sequence ID" value="NZ_RBIL01000001.1"/>
</dbReference>
<sequence>MAPVAYRHGLVLGKFLPPHGGHHELVDHALERCERVTVLVLGSVTERIPLPLRREWMKARHPRARVVAGWDELPIDFEDPHVHDLHIELMERLLNEPIDAVFTGEAYGHMLAERWGVAHVLRQRSGRISGTLVRADPRAFWDQLTPPVRAYLCRRVVITGAESTGTTTLARALAGRLGTAWVPEVGRAVTEARGLEHPWTDTDFAMIARRQQRDEDRAALRSGPILVCDTDALATCIWQERYRGRSTADVEAIAASRTYDLTVLTADDIPFVQDGYRDGEHIRGWMTQRFRERLRQPWIEVRGTVEERVEAVLTALSSTA</sequence>
<dbReference type="Gene3D" id="3.40.50.300">
    <property type="entry name" value="P-loop containing nucleotide triphosphate hydrolases"/>
    <property type="match status" value="1"/>
</dbReference>
<reference evidence="2 3" key="1">
    <citation type="submission" date="2018-10" db="EMBL/GenBank/DDBJ databases">
        <title>Genomic Encyclopedia of Archaeal and Bacterial Type Strains, Phase II (KMG-II): from individual species to whole genera.</title>
        <authorList>
            <person name="Goeker M."/>
        </authorList>
    </citation>
    <scope>NUCLEOTIDE SEQUENCE [LARGE SCALE GENOMIC DNA]</scope>
    <source>
        <strain evidence="2 3">DSM 14954</strain>
    </source>
</reference>
<gene>
    <name evidence="2" type="ORF">C8N24_1508</name>
</gene>
<proteinExistence type="predicted"/>
<dbReference type="SUPFAM" id="SSF52540">
    <property type="entry name" value="P-loop containing nucleoside triphosphate hydrolases"/>
    <property type="match status" value="1"/>
</dbReference>
<dbReference type="PANTHER" id="PTHR37512">
    <property type="entry name" value="TRIFUNCTIONAL NAD BIOSYNTHESIS/REGULATOR PROTEIN NADR"/>
    <property type="match status" value="1"/>
</dbReference>
<keyword evidence="2" id="KW-0548">Nucleotidyltransferase</keyword>
<organism evidence="2 3">
    <name type="scientific">Solirubrobacter pauli</name>
    <dbReference type="NCBI Taxonomy" id="166793"/>
    <lineage>
        <taxon>Bacteria</taxon>
        <taxon>Bacillati</taxon>
        <taxon>Actinomycetota</taxon>
        <taxon>Thermoleophilia</taxon>
        <taxon>Solirubrobacterales</taxon>
        <taxon>Solirubrobacteraceae</taxon>
        <taxon>Solirubrobacter</taxon>
    </lineage>
</organism>
<feature type="domain" description="NadR/Ttd14 AAA" evidence="1">
    <location>
        <begin position="155"/>
        <end position="308"/>
    </location>
</feature>
<keyword evidence="2" id="KW-0808">Transferase</keyword>
<dbReference type="InterPro" id="IPR038727">
    <property type="entry name" value="NadR/Ttd14_AAA_dom"/>
</dbReference>
<evidence type="ECO:0000313" key="2">
    <source>
        <dbReference type="EMBL" id="RKQ91682.1"/>
    </source>
</evidence>
<keyword evidence="3" id="KW-1185">Reference proteome</keyword>
<evidence type="ECO:0000313" key="3">
    <source>
        <dbReference type="Proteomes" id="UP000278962"/>
    </source>
</evidence>
<dbReference type="GO" id="GO:0016779">
    <property type="term" value="F:nucleotidyltransferase activity"/>
    <property type="evidence" value="ECO:0007669"/>
    <property type="project" value="UniProtKB-KW"/>
</dbReference>
<dbReference type="PANTHER" id="PTHR37512:SF1">
    <property type="entry name" value="NADR_TTD14 AAA DOMAIN-CONTAINING PROTEIN"/>
    <property type="match status" value="1"/>
</dbReference>
<dbReference type="AlphaFoldDB" id="A0A660L9G8"/>
<dbReference type="OrthoDB" id="3249147at2"/>
<comment type="caution">
    <text evidence="2">The sequence shown here is derived from an EMBL/GenBank/DDBJ whole genome shotgun (WGS) entry which is preliminary data.</text>
</comment>
<accession>A0A660L9G8</accession>
<evidence type="ECO:0000259" key="1">
    <source>
        <dbReference type="Pfam" id="PF13521"/>
    </source>
</evidence>
<dbReference type="Pfam" id="PF13521">
    <property type="entry name" value="AAA_28"/>
    <property type="match status" value="1"/>
</dbReference>